<feature type="compositionally biased region" description="Pro residues" evidence="1">
    <location>
        <begin position="198"/>
        <end position="213"/>
    </location>
</feature>
<dbReference type="InterPro" id="IPR011993">
    <property type="entry name" value="PH-like_dom_sf"/>
</dbReference>
<feature type="domain" description="PH" evidence="2">
    <location>
        <begin position="81"/>
        <end position="183"/>
    </location>
</feature>
<name>A0A0D3KPN0_EMIH1</name>
<dbReference type="Gene3D" id="2.30.29.30">
    <property type="entry name" value="Pleckstrin-homology domain (PH domain)/Phosphotyrosine-binding domain (PTB)"/>
    <property type="match status" value="1"/>
</dbReference>
<dbReference type="AlphaFoldDB" id="A0A0D3KPN0"/>
<evidence type="ECO:0000313" key="4">
    <source>
        <dbReference type="Proteomes" id="UP000013827"/>
    </source>
</evidence>
<dbReference type="KEGG" id="ehx:EMIHUDRAFT_252007"/>
<proteinExistence type="predicted"/>
<dbReference type="HOGENOM" id="CLU_1080068_0_0_1"/>
<dbReference type="GeneID" id="17282989"/>
<feature type="compositionally biased region" description="Basic and acidic residues" evidence="1">
    <location>
        <begin position="219"/>
        <end position="241"/>
    </location>
</feature>
<accession>A0A0D3KPN0</accession>
<dbReference type="EnsemblProtists" id="EOD37715">
    <property type="protein sequence ID" value="EOD37715"/>
    <property type="gene ID" value="EMIHUDRAFT_252007"/>
</dbReference>
<organism evidence="3 4">
    <name type="scientific">Emiliania huxleyi (strain CCMP1516)</name>
    <dbReference type="NCBI Taxonomy" id="280463"/>
    <lineage>
        <taxon>Eukaryota</taxon>
        <taxon>Haptista</taxon>
        <taxon>Haptophyta</taxon>
        <taxon>Prymnesiophyceae</taxon>
        <taxon>Isochrysidales</taxon>
        <taxon>Noelaerhabdaceae</taxon>
        <taxon>Emiliania</taxon>
    </lineage>
</organism>
<reference evidence="4" key="1">
    <citation type="journal article" date="2013" name="Nature">
        <title>Pan genome of the phytoplankton Emiliania underpins its global distribution.</title>
        <authorList>
            <person name="Read B.A."/>
            <person name="Kegel J."/>
            <person name="Klute M.J."/>
            <person name="Kuo A."/>
            <person name="Lefebvre S.C."/>
            <person name="Maumus F."/>
            <person name="Mayer C."/>
            <person name="Miller J."/>
            <person name="Monier A."/>
            <person name="Salamov A."/>
            <person name="Young J."/>
            <person name="Aguilar M."/>
            <person name="Claverie J.M."/>
            <person name="Frickenhaus S."/>
            <person name="Gonzalez K."/>
            <person name="Herman E.K."/>
            <person name="Lin Y.C."/>
            <person name="Napier J."/>
            <person name="Ogata H."/>
            <person name="Sarno A.F."/>
            <person name="Shmutz J."/>
            <person name="Schroeder D."/>
            <person name="de Vargas C."/>
            <person name="Verret F."/>
            <person name="von Dassow P."/>
            <person name="Valentin K."/>
            <person name="Van de Peer Y."/>
            <person name="Wheeler G."/>
            <person name="Dacks J.B."/>
            <person name="Delwiche C.F."/>
            <person name="Dyhrman S.T."/>
            <person name="Glockner G."/>
            <person name="John U."/>
            <person name="Richards T."/>
            <person name="Worden A.Z."/>
            <person name="Zhang X."/>
            <person name="Grigoriev I.V."/>
            <person name="Allen A.E."/>
            <person name="Bidle K."/>
            <person name="Borodovsky M."/>
            <person name="Bowler C."/>
            <person name="Brownlee C."/>
            <person name="Cock J.M."/>
            <person name="Elias M."/>
            <person name="Gladyshev V.N."/>
            <person name="Groth M."/>
            <person name="Guda C."/>
            <person name="Hadaegh A."/>
            <person name="Iglesias-Rodriguez M.D."/>
            <person name="Jenkins J."/>
            <person name="Jones B.M."/>
            <person name="Lawson T."/>
            <person name="Leese F."/>
            <person name="Lindquist E."/>
            <person name="Lobanov A."/>
            <person name="Lomsadze A."/>
            <person name="Malik S.B."/>
            <person name="Marsh M.E."/>
            <person name="Mackinder L."/>
            <person name="Mock T."/>
            <person name="Mueller-Roeber B."/>
            <person name="Pagarete A."/>
            <person name="Parker M."/>
            <person name="Probert I."/>
            <person name="Quesneville H."/>
            <person name="Raines C."/>
            <person name="Rensing S.A."/>
            <person name="Riano-Pachon D.M."/>
            <person name="Richier S."/>
            <person name="Rokitta S."/>
            <person name="Shiraiwa Y."/>
            <person name="Soanes D.M."/>
            <person name="van der Giezen M."/>
            <person name="Wahlund T.M."/>
            <person name="Williams B."/>
            <person name="Wilson W."/>
            <person name="Wolfe G."/>
            <person name="Wurch L.L."/>
        </authorList>
    </citation>
    <scope>NUCLEOTIDE SEQUENCE</scope>
</reference>
<evidence type="ECO:0000313" key="3">
    <source>
        <dbReference type="EnsemblProtists" id="EOD37715"/>
    </source>
</evidence>
<protein>
    <recommendedName>
        <fullName evidence="2">PH domain-containing protein</fullName>
    </recommendedName>
</protein>
<keyword evidence="4" id="KW-1185">Reference proteome</keyword>
<evidence type="ECO:0000259" key="2">
    <source>
        <dbReference type="PROSITE" id="PS50003"/>
    </source>
</evidence>
<reference evidence="3" key="2">
    <citation type="submission" date="2024-10" db="UniProtKB">
        <authorList>
            <consortium name="EnsemblProtists"/>
        </authorList>
    </citation>
    <scope>IDENTIFICATION</scope>
</reference>
<dbReference type="InterPro" id="IPR001849">
    <property type="entry name" value="PH_domain"/>
</dbReference>
<dbReference type="SUPFAM" id="SSF50729">
    <property type="entry name" value="PH domain-like"/>
    <property type="match status" value="1"/>
</dbReference>
<feature type="region of interest" description="Disordered" evidence="1">
    <location>
        <begin position="185"/>
        <end position="258"/>
    </location>
</feature>
<evidence type="ECO:0000256" key="1">
    <source>
        <dbReference type="SAM" id="MobiDB-lite"/>
    </source>
</evidence>
<sequence>MYRHASAPREQPVDVGTKRAAAGRLRTDRGAAAGGDREVKCSTSAGAPAMVVENAPKANVKARMQALQGAGDVKDQPPAGEEVVTGWLKKAGTGVLASREYNRYCVLYAGKPMHGFAPTLLYFEDEARSKPKGQTLLADGTAVEQSGLTVRLSQAGNKVLVKLTATTTGDADHWRSSLNGVLGLETDTTPSRVEKVATPPPAKLPAAVPPPAKPQAKPARADRLSVEKAMETARLEAERRISQASEAAEAEASELLAS</sequence>
<dbReference type="RefSeq" id="XP_005790144.1">
    <property type="nucleotide sequence ID" value="XM_005790087.1"/>
</dbReference>
<dbReference type="PROSITE" id="PS50003">
    <property type="entry name" value="PH_DOMAIN"/>
    <property type="match status" value="1"/>
</dbReference>
<dbReference type="Proteomes" id="UP000013827">
    <property type="component" value="Unassembled WGS sequence"/>
</dbReference>
<dbReference type="PaxDb" id="2903-EOD37715"/>